<sequence>MTRVLDILVGADVLPDPNSGAAGTVMDTSHALSMLGHSVDSFWADSLGRRVSHGNLHYILELPRAYRREVAARLALKRYDVVQLSQPYSYLAGRMVRRLSDRPLMIWRSHGLEAKVDAAMLRYAPTAPSTVRGAFRGLVGRRLHWIQREAMRCSDGAIVPCDDDKSFLVEQFGAQPDRVAVIWHGVPDTYLDAPVSTNKRRWKRILHVSQMSANKGPMVMSQVAAQVLQSSTDVTMTWLCPSRCTIHCDRRCRRAFATVWSCGAGWIEVPSWTCTTRMEYSCFRRWRKAPPRL</sequence>
<accession>A0A7G9SN44</accession>
<keyword evidence="2" id="KW-0808">Transferase</keyword>
<dbReference type="Proteomes" id="UP000515804">
    <property type="component" value="Chromosome"/>
</dbReference>
<gene>
    <name evidence="2" type="ORF">H9L16_11360</name>
</gene>
<dbReference type="EMBL" id="CP060719">
    <property type="protein sequence ID" value="QNN69269.1"/>
    <property type="molecule type" value="Genomic_DNA"/>
</dbReference>
<dbReference type="InterPro" id="IPR028098">
    <property type="entry name" value="Glyco_trans_4-like_N"/>
</dbReference>
<dbReference type="AlphaFoldDB" id="A0A7G9SN44"/>
<dbReference type="GO" id="GO:0016757">
    <property type="term" value="F:glycosyltransferase activity"/>
    <property type="evidence" value="ECO:0007669"/>
    <property type="project" value="UniProtKB-ARBA"/>
</dbReference>
<dbReference type="SUPFAM" id="SSF53756">
    <property type="entry name" value="UDP-Glycosyltransferase/glycogen phosphorylase"/>
    <property type="match status" value="1"/>
</dbReference>
<reference evidence="2 3" key="1">
    <citation type="submission" date="2020-08" db="EMBL/GenBank/DDBJ databases">
        <title>Genome sequence of Thermomonas carbonis KCTC 42013T.</title>
        <authorList>
            <person name="Hyun D.-W."/>
            <person name="Bae J.-W."/>
        </authorList>
    </citation>
    <scope>NUCLEOTIDE SEQUENCE [LARGE SCALE GENOMIC DNA]</scope>
    <source>
        <strain evidence="2 3">KCTC 42013</strain>
    </source>
</reference>
<name>A0A7G9SN44_9GAMM</name>
<proteinExistence type="predicted"/>
<evidence type="ECO:0000259" key="1">
    <source>
        <dbReference type="Pfam" id="PF13439"/>
    </source>
</evidence>
<dbReference type="KEGG" id="tcn:H9L16_11360"/>
<evidence type="ECO:0000313" key="2">
    <source>
        <dbReference type="EMBL" id="QNN69269.1"/>
    </source>
</evidence>
<feature type="domain" description="Glycosyltransferase subfamily 4-like N-terminal" evidence="1">
    <location>
        <begin position="20"/>
        <end position="187"/>
    </location>
</feature>
<protein>
    <submittedName>
        <fullName evidence="2">Glycosyltransferase</fullName>
    </submittedName>
</protein>
<dbReference type="Gene3D" id="3.40.50.2000">
    <property type="entry name" value="Glycogen Phosphorylase B"/>
    <property type="match status" value="1"/>
</dbReference>
<evidence type="ECO:0000313" key="3">
    <source>
        <dbReference type="Proteomes" id="UP000515804"/>
    </source>
</evidence>
<dbReference type="Pfam" id="PF13439">
    <property type="entry name" value="Glyco_transf_4"/>
    <property type="match status" value="1"/>
</dbReference>
<organism evidence="2 3">
    <name type="scientific">Thermomonas carbonis</name>
    <dbReference type="NCBI Taxonomy" id="1463158"/>
    <lineage>
        <taxon>Bacteria</taxon>
        <taxon>Pseudomonadati</taxon>
        <taxon>Pseudomonadota</taxon>
        <taxon>Gammaproteobacteria</taxon>
        <taxon>Lysobacterales</taxon>
        <taxon>Lysobacteraceae</taxon>
        <taxon>Thermomonas</taxon>
    </lineage>
</organism>
<keyword evidence="3" id="KW-1185">Reference proteome</keyword>